<keyword evidence="2" id="KW-0808">Transferase</keyword>
<evidence type="ECO:0000259" key="1">
    <source>
        <dbReference type="PROSITE" id="PS50878"/>
    </source>
</evidence>
<accession>A0A5B7KCE6</accession>
<sequence>MPFHRNVTLLSYADDLALVSTGQGDRVARTQTGFDAVATVCMDLGLKISFEKSQAMAVMTPTYDRSLSIQGVCLQWVPAYQYLGVWVDQRLTFRKEVEYLKERTKTRLSVMRAISNTRAGKTHRVLRLYYIQAVRSLNDYAAVGLVSLADTNKKSLETIQSCIANHPRGSPMDQCTGLTE</sequence>
<dbReference type="Proteomes" id="UP000324222">
    <property type="component" value="Unassembled WGS sequence"/>
</dbReference>
<comment type="caution">
    <text evidence="2">The sequence shown here is derived from an EMBL/GenBank/DDBJ whole genome shotgun (WGS) entry which is preliminary data.</text>
</comment>
<reference evidence="2 3" key="1">
    <citation type="submission" date="2019-05" db="EMBL/GenBank/DDBJ databases">
        <title>Another draft genome of Portunus trituberculatus and its Hox gene families provides insights of decapod evolution.</title>
        <authorList>
            <person name="Jeong J.-H."/>
            <person name="Song I."/>
            <person name="Kim S."/>
            <person name="Choi T."/>
            <person name="Kim D."/>
            <person name="Ryu S."/>
            <person name="Kim W."/>
        </authorList>
    </citation>
    <scope>NUCLEOTIDE SEQUENCE [LARGE SCALE GENOMIC DNA]</scope>
    <source>
        <tissue evidence="2">Muscle</tissue>
    </source>
</reference>
<dbReference type="EMBL" id="VSRR010142871">
    <property type="protein sequence ID" value="MPD04800.1"/>
    <property type="molecule type" value="Genomic_DNA"/>
</dbReference>
<name>A0A5B7KCE6_PORTR</name>
<evidence type="ECO:0000313" key="3">
    <source>
        <dbReference type="Proteomes" id="UP000324222"/>
    </source>
</evidence>
<dbReference type="GO" id="GO:0003964">
    <property type="term" value="F:RNA-directed DNA polymerase activity"/>
    <property type="evidence" value="ECO:0007669"/>
    <property type="project" value="UniProtKB-KW"/>
</dbReference>
<dbReference type="AlphaFoldDB" id="A0A5B7KCE6"/>
<feature type="domain" description="Reverse transcriptase" evidence="1">
    <location>
        <begin position="1"/>
        <end position="74"/>
    </location>
</feature>
<proteinExistence type="predicted"/>
<gene>
    <name evidence="2" type="primary">RTase_5</name>
    <name evidence="2" type="ORF">E2C01_100509</name>
</gene>
<evidence type="ECO:0000313" key="2">
    <source>
        <dbReference type="EMBL" id="MPD04800.1"/>
    </source>
</evidence>
<dbReference type="OrthoDB" id="6366904at2759"/>
<keyword evidence="3" id="KW-1185">Reference proteome</keyword>
<dbReference type="InterPro" id="IPR000477">
    <property type="entry name" value="RT_dom"/>
</dbReference>
<keyword evidence="2" id="KW-0548">Nucleotidyltransferase</keyword>
<keyword evidence="2" id="KW-0695">RNA-directed DNA polymerase</keyword>
<protein>
    <submittedName>
        <fullName evidence="2">Putative RNA-directed DNA polymerase from transposon BS</fullName>
    </submittedName>
</protein>
<organism evidence="2 3">
    <name type="scientific">Portunus trituberculatus</name>
    <name type="common">Swimming crab</name>
    <name type="synonym">Neptunus trituberculatus</name>
    <dbReference type="NCBI Taxonomy" id="210409"/>
    <lineage>
        <taxon>Eukaryota</taxon>
        <taxon>Metazoa</taxon>
        <taxon>Ecdysozoa</taxon>
        <taxon>Arthropoda</taxon>
        <taxon>Crustacea</taxon>
        <taxon>Multicrustacea</taxon>
        <taxon>Malacostraca</taxon>
        <taxon>Eumalacostraca</taxon>
        <taxon>Eucarida</taxon>
        <taxon>Decapoda</taxon>
        <taxon>Pleocyemata</taxon>
        <taxon>Brachyura</taxon>
        <taxon>Eubrachyura</taxon>
        <taxon>Portunoidea</taxon>
        <taxon>Portunidae</taxon>
        <taxon>Portuninae</taxon>
        <taxon>Portunus</taxon>
    </lineage>
</organism>
<dbReference type="PROSITE" id="PS50878">
    <property type="entry name" value="RT_POL"/>
    <property type="match status" value="1"/>
</dbReference>